<accession>A0A239WW95</accession>
<dbReference type="Proteomes" id="UP000215196">
    <property type="component" value="Chromosome 1"/>
</dbReference>
<organism evidence="1 2">
    <name type="scientific">Chryseobacterium taklimakanense</name>
    <dbReference type="NCBI Taxonomy" id="536441"/>
    <lineage>
        <taxon>Bacteria</taxon>
        <taxon>Pseudomonadati</taxon>
        <taxon>Bacteroidota</taxon>
        <taxon>Flavobacteriia</taxon>
        <taxon>Flavobacteriales</taxon>
        <taxon>Weeksellaceae</taxon>
        <taxon>Chryseobacterium group</taxon>
        <taxon>Chryseobacterium</taxon>
    </lineage>
</organism>
<proteinExistence type="predicted"/>
<name>A0A239WW95_9FLAO</name>
<gene>
    <name evidence="1" type="ORF">SAMEA4412677_00758</name>
</gene>
<protein>
    <submittedName>
        <fullName evidence="1">Uncharacterized protein</fullName>
    </submittedName>
</protein>
<sequence>MNPNNKKEQDENLERMNYPENEDIFNQEAHVSLDGDGIPETDSVSNDEITDGLDIPGSEMDDQQQIIGSEDEENNYWSLGGDNHENLETPEDIN</sequence>
<dbReference type="KEGG" id="ctak:4412677_00758"/>
<reference evidence="1 2" key="1">
    <citation type="submission" date="2017-06" db="EMBL/GenBank/DDBJ databases">
        <authorList>
            <consortium name="Pathogen Informatics"/>
        </authorList>
    </citation>
    <scope>NUCLEOTIDE SEQUENCE [LARGE SCALE GENOMIC DNA]</scope>
    <source>
        <strain evidence="1 2">NCTC13490</strain>
    </source>
</reference>
<evidence type="ECO:0000313" key="2">
    <source>
        <dbReference type="Proteomes" id="UP000215196"/>
    </source>
</evidence>
<keyword evidence="2" id="KW-1185">Reference proteome</keyword>
<dbReference type="RefSeq" id="WP_095070526.1">
    <property type="nucleotide sequence ID" value="NZ_CP034173.1"/>
</dbReference>
<evidence type="ECO:0000313" key="1">
    <source>
        <dbReference type="EMBL" id="SNV38223.1"/>
    </source>
</evidence>
<dbReference type="AlphaFoldDB" id="A0A239WW95"/>
<dbReference type="EMBL" id="LT906465">
    <property type="protein sequence ID" value="SNV38223.1"/>
    <property type="molecule type" value="Genomic_DNA"/>
</dbReference>
<dbReference type="OrthoDB" id="1274607at2"/>